<protein>
    <submittedName>
        <fullName evidence="1">Uncharacterized protein</fullName>
    </submittedName>
</protein>
<reference evidence="1" key="1">
    <citation type="submission" date="2009-10" db="EMBL/GenBank/DDBJ databases">
        <authorList>
            <consortium name="Los Alamos National Laboratory (LANL)"/>
            <consortium name="National Microbial Pathogen Data Resource (NMPDR)"/>
            <person name="Munk A.C."/>
            <person name="Tapia R."/>
            <person name="Green L."/>
            <person name="Rogers Y."/>
            <person name="Detter J.C."/>
            <person name="Bruce D."/>
            <person name="Brettin T.S."/>
            <person name="Colwell R."/>
            <person name="Huq A."/>
            <person name="Grim C.J."/>
            <person name="Hasan N.A."/>
            <person name="Vonstein V."/>
            <person name="Bartels D."/>
        </authorList>
    </citation>
    <scope>NUCLEOTIDE SEQUENCE</scope>
    <source>
        <strain evidence="1">EX25</strain>
    </source>
</reference>
<organism evidence="1 2">
    <name type="scientific">Vibrio antiquarius (strain Ex25)</name>
    <dbReference type="NCBI Taxonomy" id="150340"/>
    <lineage>
        <taxon>Bacteria</taxon>
        <taxon>Pseudomonadati</taxon>
        <taxon>Pseudomonadota</taxon>
        <taxon>Gammaproteobacteria</taxon>
        <taxon>Vibrionales</taxon>
        <taxon>Vibrionaceae</taxon>
        <taxon>Vibrio</taxon>
        <taxon>Vibrio diabolicus subgroup</taxon>
    </lineage>
</organism>
<dbReference type="Proteomes" id="UP000002571">
    <property type="component" value="Chromosome 2"/>
</dbReference>
<evidence type="ECO:0000313" key="2">
    <source>
        <dbReference type="Proteomes" id="UP000002571"/>
    </source>
</evidence>
<accession>A0ACA6QT51</accession>
<name>A0ACA6QT51_VIBAE</name>
<gene>
    <name evidence="1" type="ordered locus">VEA_000484</name>
</gene>
<keyword evidence="2" id="KW-1185">Reference proteome</keyword>
<proteinExistence type="predicted"/>
<dbReference type="EMBL" id="CP001806">
    <property type="protein sequence ID" value="ACY53172.1"/>
    <property type="molecule type" value="Genomic_DNA"/>
</dbReference>
<evidence type="ECO:0000313" key="1">
    <source>
        <dbReference type="EMBL" id="ACY53172.1"/>
    </source>
</evidence>
<sequence>MLGQVSNGAALTYALANRDPSNSDVLFMIRPLIGLYDMQ</sequence>